<name>A0A5D3BX74_CUCMM</name>
<dbReference type="PANTHER" id="PTHR10775:SF185">
    <property type="entry name" value="OS08G0208400 PROTEIN"/>
    <property type="match status" value="1"/>
</dbReference>
<feature type="compositionally biased region" description="Pro residues" evidence="1">
    <location>
        <begin position="100"/>
        <end position="111"/>
    </location>
</feature>
<dbReference type="PANTHER" id="PTHR10775">
    <property type="entry name" value="OS08G0208400 PROTEIN"/>
    <property type="match status" value="1"/>
</dbReference>
<dbReference type="Proteomes" id="UP000321947">
    <property type="component" value="Unassembled WGS sequence"/>
</dbReference>
<evidence type="ECO:0000313" key="3">
    <source>
        <dbReference type="EMBL" id="TYK03432.1"/>
    </source>
</evidence>
<dbReference type="Proteomes" id="UP000321393">
    <property type="component" value="Unassembled WGS sequence"/>
</dbReference>
<proteinExistence type="predicted"/>
<dbReference type="EMBL" id="SSTE01020983">
    <property type="protein sequence ID" value="KAA0033016.1"/>
    <property type="molecule type" value="Genomic_DNA"/>
</dbReference>
<dbReference type="EMBL" id="SSTD01014931">
    <property type="protein sequence ID" value="TYK03432.1"/>
    <property type="molecule type" value="Genomic_DNA"/>
</dbReference>
<feature type="compositionally biased region" description="Low complexity" evidence="1">
    <location>
        <begin position="88"/>
        <end position="99"/>
    </location>
</feature>
<sequence length="111" mass="12729">MCSSTIPSSFYEAKRKLHDLGLGYKTIHACKYDCVWYLKEFANLQHCPTCGETRYKINRNRRKKFLEMNVMFLEFANDLYNLAKGLSSVGDNSGSSSQPPTTPTPTPRRRV</sequence>
<evidence type="ECO:0008006" key="6">
    <source>
        <dbReference type="Google" id="ProtNLM"/>
    </source>
</evidence>
<gene>
    <name evidence="3" type="ORF">E5676_scaffold121G00330</name>
    <name evidence="2" type="ORF">E6C27_scaffold269G001150</name>
</gene>
<evidence type="ECO:0000256" key="1">
    <source>
        <dbReference type="SAM" id="MobiDB-lite"/>
    </source>
</evidence>
<dbReference type="OrthoDB" id="3261594at2759"/>
<feature type="region of interest" description="Disordered" evidence="1">
    <location>
        <begin position="88"/>
        <end position="111"/>
    </location>
</feature>
<accession>A0A5D3BX74</accession>
<dbReference type="AlphaFoldDB" id="A0A5D3BX74"/>
<organism evidence="3 5">
    <name type="scientific">Cucumis melo var. makuwa</name>
    <name type="common">Oriental melon</name>
    <dbReference type="NCBI Taxonomy" id="1194695"/>
    <lineage>
        <taxon>Eukaryota</taxon>
        <taxon>Viridiplantae</taxon>
        <taxon>Streptophyta</taxon>
        <taxon>Embryophyta</taxon>
        <taxon>Tracheophyta</taxon>
        <taxon>Spermatophyta</taxon>
        <taxon>Magnoliopsida</taxon>
        <taxon>eudicotyledons</taxon>
        <taxon>Gunneridae</taxon>
        <taxon>Pentapetalae</taxon>
        <taxon>rosids</taxon>
        <taxon>fabids</taxon>
        <taxon>Cucurbitales</taxon>
        <taxon>Cucurbitaceae</taxon>
        <taxon>Benincaseae</taxon>
        <taxon>Cucumis</taxon>
    </lineage>
</organism>
<evidence type="ECO:0000313" key="2">
    <source>
        <dbReference type="EMBL" id="KAA0033016.1"/>
    </source>
</evidence>
<protein>
    <recommendedName>
        <fullName evidence="6">Transposase</fullName>
    </recommendedName>
</protein>
<evidence type="ECO:0000313" key="4">
    <source>
        <dbReference type="Proteomes" id="UP000321393"/>
    </source>
</evidence>
<reference evidence="4 5" key="1">
    <citation type="submission" date="2019-08" db="EMBL/GenBank/DDBJ databases">
        <title>Draft genome sequences of two oriental melons (Cucumis melo L. var makuwa).</title>
        <authorList>
            <person name="Kwon S.-Y."/>
        </authorList>
    </citation>
    <scope>NUCLEOTIDE SEQUENCE [LARGE SCALE GENOMIC DNA]</scope>
    <source>
        <strain evidence="5">cv. Chang Bougi</strain>
        <strain evidence="4">cv. SW 3</strain>
        <tissue evidence="3">Leaf</tissue>
    </source>
</reference>
<comment type="caution">
    <text evidence="3">The sequence shown here is derived from an EMBL/GenBank/DDBJ whole genome shotgun (WGS) entry which is preliminary data.</text>
</comment>
<evidence type="ECO:0000313" key="5">
    <source>
        <dbReference type="Proteomes" id="UP000321947"/>
    </source>
</evidence>